<keyword evidence="1" id="KW-0282">Flagellum</keyword>
<protein>
    <submittedName>
        <fullName evidence="1">Cilia and flagella associated protein 221</fullName>
    </submittedName>
</protein>
<dbReference type="AlphaFoldDB" id="A0A7J8FPY6"/>
<keyword evidence="1" id="KW-0966">Cell projection</keyword>
<organism evidence="1 2">
    <name type="scientific">Molossus molossus</name>
    <name type="common">Pallas' mastiff bat</name>
    <name type="synonym">Vespertilio molossus</name>
    <dbReference type="NCBI Taxonomy" id="27622"/>
    <lineage>
        <taxon>Eukaryota</taxon>
        <taxon>Metazoa</taxon>
        <taxon>Chordata</taxon>
        <taxon>Craniata</taxon>
        <taxon>Vertebrata</taxon>
        <taxon>Euteleostomi</taxon>
        <taxon>Mammalia</taxon>
        <taxon>Eutheria</taxon>
        <taxon>Laurasiatheria</taxon>
        <taxon>Chiroptera</taxon>
        <taxon>Yangochiroptera</taxon>
        <taxon>Molossidae</taxon>
        <taxon>Molossus</taxon>
    </lineage>
</organism>
<dbReference type="PANTHER" id="PTHR46500">
    <property type="entry name" value="CILIA- AND FLAGELLA-ASSOCIATED PROTEIN 221"/>
    <property type="match status" value="1"/>
</dbReference>
<dbReference type="GO" id="GO:0097729">
    <property type="term" value="C:9+2 motile cilium"/>
    <property type="evidence" value="ECO:0007669"/>
    <property type="project" value="TreeGrafter"/>
</dbReference>
<accession>A0A7J8FPY6</accession>
<dbReference type="EMBL" id="JACASF010000011">
    <property type="protein sequence ID" value="KAF6449827.1"/>
    <property type="molecule type" value="Genomic_DNA"/>
</dbReference>
<sequence length="240" mass="28094">MYLMKRLLKRIEMIVFILGRMSVRAYRCACVRMRACVCTYVRVYVRLRIRACSSLTGLRRERISLCCHFLLSGIIPANGKMNVTVTFRPFQYGIAQVRMQLWISQFNSQPYECVFTGSCHPNMALQLDEFERLNALCNKVDVPPEKSMTRVNFHRLPAKLKPPKIKEIEYQNLRFPVDLSNPFAVATVLNQEPGKLKIKELREVLDQGNEISKTRQMKEALFEQKVRQDTCEETENHLKW</sequence>
<keyword evidence="1" id="KW-0969">Cilium</keyword>
<reference evidence="1 2" key="1">
    <citation type="journal article" date="2020" name="Nature">
        <title>Six reference-quality genomes reveal evolution of bat adaptations.</title>
        <authorList>
            <person name="Jebb D."/>
            <person name="Huang Z."/>
            <person name="Pippel M."/>
            <person name="Hughes G.M."/>
            <person name="Lavrichenko K."/>
            <person name="Devanna P."/>
            <person name="Winkler S."/>
            <person name="Jermiin L.S."/>
            <person name="Skirmuntt E.C."/>
            <person name="Katzourakis A."/>
            <person name="Burkitt-Gray L."/>
            <person name="Ray D.A."/>
            <person name="Sullivan K.A.M."/>
            <person name="Roscito J.G."/>
            <person name="Kirilenko B.M."/>
            <person name="Davalos L.M."/>
            <person name="Corthals A.P."/>
            <person name="Power M.L."/>
            <person name="Jones G."/>
            <person name="Ransome R.D."/>
            <person name="Dechmann D.K.N."/>
            <person name="Locatelli A.G."/>
            <person name="Puechmaille S.J."/>
            <person name="Fedrigo O."/>
            <person name="Jarvis E.D."/>
            <person name="Hiller M."/>
            <person name="Vernes S.C."/>
            <person name="Myers E.W."/>
            <person name="Teeling E.C."/>
        </authorList>
    </citation>
    <scope>NUCLEOTIDE SEQUENCE [LARGE SCALE GENOMIC DNA]</scope>
    <source>
        <strain evidence="1">MMolMol1</strain>
        <tissue evidence="1">Muscle</tissue>
    </source>
</reference>
<dbReference type="PANTHER" id="PTHR46500:SF1">
    <property type="entry name" value="CILIA- AND FLAGELLA-ASSOCIATED PROTEIN 221"/>
    <property type="match status" value="1"/>
</dbReference>
<dbReference type="GO" id="GO:0003341">
    <property type="term" value="P:cilium movement"/>
    <property type="evidence" value="ECO:0007669"/>
    <property type="project" value="InterPro"/>
</dbReference>
<dbReference type="Proteomes" id="UP000550707">
    <property type="component" value="Unassembled WGS sequence"/>
</dbReference>
<proteinExistence type="predicted"/>
<evidence type="ECO:0000313" key="1">
    <source>
        <dbReference type="EMBL" id="KAF6449827.1"/>
    </source>
</evidence>
<evidence type="ECO:0000313" key="2">
    <source>
        <dbReference type="Proteomes" id="UP000550707"/>
    </source>
</evidence>
<comment type="caution">
    <text evidence="1">The sequence shown here is derived from an EMBL/GenBank/DDBJ whole genome shotgun (WGS) entry which is preliminary data.</text>
</comment>
<dbReference type="InterPro" id="IPR029676">
    <property type="entry name" value="CFAP221"/>
</dbReference>
<name>A0A7J8FPY6_MOLMO</name>
<dbReference type="GO" id="GO:0044458">
    <property type="term" value="P:motile cilium assembly"/>
    <property type="evidence" value="ECO:0007669"/>
    <property type="project" value="TreeGrafter"/>
</dbReference>
<gene>
    <name evidence="1" type="ORF">HJG59_002739</name>
</gene>
<keyword evidence="2" id="KW-1185">Reference proteome</keyword>